<evidence type="ECO:0000256" key="4">
    <source>
        <dbReference type="ARBA" id="ARBA00022692"/>
    </source>
</evidence>
<evidence type="ECO:0000313" key="9">
    <source>
        <dbReference type="EMBL" id="TQM09234.1"/>
    </source>
</evidence>
<evidence type="ECO:0000256" key="7">
    <source>
        <dbReference type="RuleBase" id="RU363032"/>
    </source>
</evidence>
<evidence type="ECO:0000256" key="2">
    <source>
        <dbReference type="ARBA" id="ARBA00022448"/>
    </source>
</evidence>
<dbReference type="PROSITE" id="PS50928">
    <property type="entry name" value="ABC_TM1"/>
    <property type="match status" value="1"/>
</dbReference>
<feature type="transmembrane region" description="Helical" evidence="7">
    <location>
        <begin position="166"/>
        <end position="189"/>
    </location>
</feature>
<accession>A0A543DIS8</accession>
<evidence type="ECO:0000259" key="8">
    <source>
        <dbReference type="PROSITE" id="PS50928"/>
    </source>
</evidence>
<reference evidence="9 10" key="1">
    <citation type="submission" date="2019-06" db="EMBL/GenBank/DDBJ databases">
        <title>Sequencing the genomes of 1000 actinobacteria strains.</title>
        <authorList>
            <person name="Klenk H.-P."/>
        </authorList>
    </citation>
    <scope>NUCLEOTIDE SEQUENCE [LARGE SCALE GENOMIC DNA]</scope>
    <source>
        <strain evidence="9 10">DSM 45301</strain>
    </source>
</reference>
<evidence type="ECO:0000256" key="6">
    <source>
        <dbReference type="ARBA" id="ARBA00023136"/>
    </source>
</evidence>
<dbReference type="InterPro" id="IPR035906">
    <property type="entry name" value="MetI-like_sf"/>
</dbReference>
<protein>
    <submittedName>
        <fullName evidence="9">Carbohydrate ABC transporter membrane protein 1 (CUT1 family)</fullName>
    </submittedName>
</protein>
<dbReference type="GO" id="GO:0055085">
    <property type="term" value="P:transmembrane transport"/>
    <property type="evidence" value="ECO:0007669"/>
    <property type="project" value="InterPro"/>
</dbReference>
<dbReference type="InterPro" id="IPR051393">
    <property type="entry name" value="ABC_transporter_permease"/>
</dbReference>
<keyword evidence="4 7" id="KW-0812">Transmembrane</keyword>
<comment type="subcellular location">
    <subcellularLocation>
        <location evidence="1 7">Cell membrane</location>
        <topology evidence="1 7">Multi-pass membrane protein</topology>
    </subcellularLocation>
</comment>
<comment type="caution">
    <text evidence="9">The sequence shown here is derived from an EMBL/GenBank/DDBJ whole genome shotgun (WGS) entry which is preliminary data.</text>
</comment>
<feature type="transmembrane region" description="Helical" evidence="7">
    <location>
        <begin position="118"/>
        <end position="138"/>
    </location>
</feature>
<dbReference type="SUPFAM" id="SSF161098">
    <property type="entry name" value="MetI-like"/>
    <property type="match status" value="1"/>
</dbReference>
<dbReference type="InterPro" id="IPR000515">
    <property type="entry name" value="MetI-like"/>
</dbReference>
<dbReference type="PANTHER" id="PTHR30193">
    <property type="entry name" value="ABC TRANSPORTER PERMEASE PROTEIN"/>
    <property type="match status" value="1"/>
</dbReference>
<feature type="transmembrane region" description="Helical" evidence="7">
    <location>
        <begin position="210"/>
        <end position="235"/>
    </location>
</feature>
<dbReference type="Pfam" id="PF00528">
    <property type="entry name" value="BPD_transp_1"/>
    <property type="match status" value="1"/>
</dbReference>
<feature type="domain" description="ABC transmembrane type-1" evidence="8">
    <location>
        <begin position="81"/>
        <end position="291"/>
    </location>
</feature>
<keyword evidence="6 7" id="KW-0472">Membrane</keyword>
<comment type="similarity">
    <text evidence="7">Belongs to the binding-protein-dependent transport system permease family.</text>
</comment>
<dbReference type="RefSeq" id="WP_142057282.1">
    <property type="nucleotide sequence ID" value="NZ_VFPA01000003.1"/>
</dbReference>
<evidence type="ECO:0000313" key="10">
    <source>
        <dbReference type="Proteomes" id="UP000315677"/>
    </source>
</evidence>
<dbReference type="AlphaFoldDB" id="A0A543DIS8"/>
<dbReference type="Proteomes" id="UP000315677">
    <property type="component" value="Unassembled WGS sequence"/>
</dbReference>
<dbReference type="EMBL" id="VFPA01000003">
    <property type="protein sequence ID" value="TQM09234.1"/>
    <property type="molecule type" value="Genomic_DNA"/>
</dbReference>
<feature type="transmembrane region" description="Helical" evidence="7">
    <location>
        <begin position="25"/>
        <end position="45"/>
    </location>
</feature>
<gene>
    <name evidence="9" type="ORF">FB558_4984</name>
</gene>
<evidence type="ECO:0000256" key="3">
    <source>
        <dbReference type="ARBA" id="ARBA00022475"/>
    </source>
</evidence>
<evidence type="ECO:0000256" key="1">
    <source>
        <dbReference type="ARBA" id="ARBA00004651"/>
    </source>
</evidence>
<feature type="transmembrane region" description="Helical" evidence="7">
    <location>
        <begin position="81"/>
        <end position="106"/>
    </location>
</feature>
<keyword evidence="2 7" id="KW-0813">Transport</keyword>
<organism evidence="9 10">
    <name type="scientific">Pseudonocardia kunmingensis</name>
    <dbReference type="NCBI Taxonomy" id="630975"/>
    <lineage>
        <taxon>Bacteria</taxon>
        <taxon>Bacillati</taxon>
        <taxon>Actinomycetota</taxon>
        <taxon>Actinomycetes</taxon>
        <taxon>Pseudonocardiales</taxon>
        <taxon>Pseudonocardiaceae</taxon>
        <taxon>Pseudonocardia</taxon>
    </lineage>
</organism>
<sequence>MTAATSTPTPARSPRTSRQRAQARTAWLFLSPAVVFFALLFFLPIGNQLLASAYGGVGGTEYVGAGNIVRALADPEVQHSFWITLVYAAGTLVIGIVIGLGLAVILNQSLPGRTLFRSVLLVPYLTSVSIIGLLWRNILDPQIGILNRVLDALGLPGQTWLNTAPLATIIGITVWSSAGYTMVLFLAGLQGIPGVYYEAARIDGAGPWRRFFSITLPLLAPTTLFVCIIGVISALQQFALPYIVTGGGPGNATSLYAHRLFVTAFETNQFGYAAALSLLLLVVVLVLSVVQLKIGDRTHDAA</sequence>
<dbReference type="Gene3D" id="1.10.3720.10">
    <property type="entry name" value="MetI-like"/>
    <property type="match status" value="1"/>
</dbReference>
<dbReference type="OrthoDB" id="3341820at2"/>
<dbReference type="CDD" id="cd06261">
    <property type="entry name" value="TM_PBP2"/>
    <property type="match status" value="1"/>
</dbReference>
<dbReference type="PANTHER" id="PTHR30193:SF41">
    <property type="entry name" value="DIACETYLCHITOBIOSE UPTAKE SYSTEM PERMEASE PROTEIN NGCF"/>
    <property type="match status" value="1"/>
</dbReference>
<feature type="transmembrane region" description="Helical" evidence="7">
    <location>
        <begin position="270"/>
        <end position="290"/>
    </location>
</feature>
<evidence type="ECO:0000256" key="5">
    <source>
        <dbReference type="ARBA" id="ARBA00022989"/>
    </source>
</evidence>
<keyword evidence="5 7" id="KW-1133">Transmembrane helix</keyword>
<keyword evidence="10" id="KW-1185">Reference proteome</keyword>
<proteinExistence type="inferred from homology"/>
<dbReference type="GO" id="GO:0005886">
    <property type="term" value="C:plasma membrane"/>
    <property type="evidence" value="ECO:0007669"/>
    <property type="project" value="UniProtKB-SubCell"/>
</dbReference>
<name>A0A543DIS8_9PSEU</name>
<keyword evidence="3" id="KW-1003">Cell membrane</keyword>